<evidence type="ECO:0000313" key="2">
    <source>
        <dbReference type="Proteomes" id="UP000218944"/>
    </source>
</evidence>
<proteinExistence type="predicted"/>
<organism evidence="1 2">
    <name type="scientific">Streptomyces albireticuli</name>
    <dbReference type="NCBI Taxonomy" id="1940"/>
    <lineage>
        <taxon>Bacteria</taxon>
        <taxon>Bacillati</taxon>
        <taxon>Actinomycetota</taxon>
        <taxon>Actinomycetes</taxon>
        <taxon>Kitasatosporales</taxon>
        <taxon>Streptomycetaceae</taxon>
        <taxon>Streptomyces</taxon>
    </lineage>
</organism>
<accession>A0A2A2D3R7</accession>
<dbReference type="AlphaFoldDB" id="A0A2A2D3R7"/>
<protein>
    <submittedName>
        <fullName evidence="1">Uncharacterized protein</fullName>
    </submittedName>
</protein>
<reference evidence="1 2" key="1">
    <citation type="submission" date="2017-08" db="EMBL/GenBank/DDBJ databases">
        <title>Genome sequence of Streptomyces albireticuli NRRL B-1670.</title>
        <authorList>
            <person name="Graham D.E."/>
            <person name="Mahan K.M."/>
            <person name="Klingeman D.M."/>
            <person name="Hettich R.L."/>
            <person name="Parry R.J."/>
            <person name="Spain J.C."/>
        </authorList>
    </citation>
    <scope>NUCLEOTIDE SEQUENCE [LARGE SCALE GENOMIC DNA]</scope>
    <source>
        <strain evidence="1 2">NRRL B-1670</strain>
    </source>
</reference>
<name>A0A2A2D3R7_9ACTN</name>
<comment type="caution">
    <text evidence="1">The sequence shown here is derived from an EMBL/GenBank/DDBJ whole genome shotgun (WGS) entry which is preliminary data.</text>
</comment>
<gene>
    <name evidence="1" type="ORF">CK936_25480</name>
</gene>
<dbReference type="RefSeq" id="WP_095583313.1">
    <property type="nucleotide sequence ID" value="NZ_JAJQQS010000026.1"/>
</dbReference>
<dbReference type="Proteomes" id="UP000218944">
    <property type="component" value="Unassembled WGS sequence"/>
</dbReference>
<dbReference type="EMBL" id="NSJV01000486">
    <property type="protein sequence ID" value="PAU46151.1"/>
    <property type="molecule type" value="Genomic_DNA"/>
</dbReference>
<sequence length="87" mass="9766">MLYRVRSTRKAIDQDEITALYAWAPGSCFRCAAVGADTTKLDVIDTPIGDRYEIRACRRCVIDLEGERRWHAERCETDYAPGGLGAV</sequence>
<evidence type="ECO:0000313" key="1">
    <source>
        <dbReference type="EMBL" id="PAU46151.1"/>
    </source>
</evidence>
<keyword evidence="2" id="KW-1185">Reference proteome</keyword>